<evidence type="ECO:0000313" key="5">
    <source>
        <dbReference type="Proteomes" id="UP000472261"/>
    </source>
</evidence>
<organism evidence="4 5">
    <name type="scientific">Phasianus colchicus</name>
    <name type="common">Common pheasant</name>
    <dbReference type="NCBI Taxonomy" id="9054"/>
    <lineage>
        <taxon>Eukaryota</taxon>
        <taxon>Metazoa</taxon>
        <taxon>Chordata</taxon>
        <taxon>Craniata</taxon>
        <taxon>Vertebrata</taxon>
        <taxon>Euteleostomi</taxon>
        <taxon>Archelosauria</taxon>
        <taxon>Archosauria</taxon>
        <taxon>Dinosauria</taxon>
        <taxon>Saurischia</taxon>
        <taxon>Theropoda</taxon>
        <taxon>Coelurosauria</taxon>
        <taxon>Aves</taxon>
        <taxon>Neognathae</taxon>
        <taxon>Galloanserae</taxon>
        <taxon>Galliformes</taxon>
        <taxon>Phasianidae</taxon>
        <taxon>Phasianinae</taxon>
        <taxon>Phasianus</taxon>
    </lineage>
</organism>
<dbReference type="Ensembl" id="ENSPCLT00000031841.1">
    <property type="protein sequence ID" value="ENSPCLP00000022924.1"/>
    <property type="gene ID" value="ENSPCLG00000020224.1"/>
</dbReference>
<dbReference type="OMA" id="FRAGPLC"/>
<keyword evidence="2" id="KW-0963">Cytoplasm</keyword>
<comment type="subcellular location">
    <subcellularLocation>
        <location evidence="1">Cytoplasm</location>
        <location evidence="1">Cytosol</location>
    </subcellularLocation>
</comment>
<dbReference type="InterPro" id="IPR047154">
    <property type="entry name" value="UBL4A-like"/>
</dbReference>
<dbReference type="GO" id="GO:0071816">
    <property type="term" value="P:tail-anchored membrane protein insertion into ER membrane"/>
    <property type="evidence" value="ECO:0007669"/>
    <property type="project" value="TreeGrafter"/>
</dbReference>
<dbReference type="InterPro" id="IPR029071">
    <property type="entry name" value="Ubiquitin-like_domsf"/>
</dbReference>
<dbReference type="InterPro" id="IPR000626">
    <property type="entry name" value="Ubiquitin-like_dom"/>
</dbReference>
<dbReference type="GO" id="GO:0006620">
    <property type="term" value="P:post-translational protein targeting to endoplasmic reticulum membrane"/>
    <property type="evidence" value="ECO:0007669"/>
    <property type="project" value="InterPro"/>
</dbReference>
<sequence length="58" mass="6443">MLLTVKALQGRECSLQVSPQDLVWSLKQQLAERLSVPPAQQRLLYRGKALAGTSLITH</sequence>
<proteinExistence type="predicted"/>
<name>A0A669QQ73_PHACC</name>
<dbReference type="SUPFAM" id="SSF54236">
    <property type="entry name" value="Ubiquitin-like"/>
    <property type="match status" value="1"/>
</dbReference>
<accession>A0A669QQ73</accession>
<protein>
    <recommendedName>
        <fullName evidence="3">Ubiquitin-like domain-containing protein</fullName>
    </recommendedName>
</protein>
<dbReference type="AlphaFoldDB" id="A0A669QQ73"/>
<feature type="domain" description="Ubiquitin-like" evidence="3">
    <location>
        <begin position="1"/>
        <end position="58"/>
    </location>
</feature>
<dbReference type="Proteomes" id="UP000472261">
    <property type="component" value="Unplaced"/>
</dbReference>
<dbReference type="PROSITE" id="PS50053">
    <property type="entry name" value="UBIQUITIN_2"/>
    <property type="match status" value="1"/>
</dbReference>
<dbReference type="GO" id="GO:0051087">
    <property type="term" value="F:protein-folding chaperone binding"/>
    <property type="evidence" value="ECO:0007669"/>
    <property type="project" value="TreeGrafter"/>
</dbReference>
<evidence type="ECO:0000256" key="2">
    <source>
        <dbReference type="ARBA" id="ARBA00022490"/>
    </source>
</evidence>
<dbReference type="PANTHER" id="PTHR46555:SF1">
    <property type="entry name" value="UBIQUITIN-LIKE PROTEIN 4A"/>
    <property type="match status" value="1"/>
</dbReference>
<dbReference type="Pfam" id="PF00240">
    <property type="entry name" value="ubiquitin"/>
    <property type="match status" value="1"/>
</dbReference>
<dbReference type="PANTHER" id="PTHR46555">
    <property type="entry name" value="UBIQUITIN-LIKE PROTEIN 4A"/>
    <property type="match status" value="1"/>
</dbReference>
<reference evidence="4" key="2">
    <citation type="submission" date="2025-09" db="UniProtKB">
        <authorList>
            <consortium name="Ensembl"/>
        </authorList>
    </citation>
    <scope>IDENTIFICATION</scope>
</reference>
<reference evidence="4" key="1">
    <citation type="submission" date="2025-08" db="UniProtKB">
        <authorList>
            <consortium name="Ensembl"/>
        </authorList>
    </citation>
    <scope>IDENTIFICATION</scope>
</reference>
<evidence type="ECO:0000313" key="4">
    <source>
        <dbReference type="Ensembl" id="ENSPCLP00000022924.1"/>
    </source>
</evidence>
<dbReference type="Gene3D" id="3.10.20.90">
    <property type="entry name" value="Phosphatidylinositol 3-kinase Catalytic Subunit, Chain A, domain 1"/>
    <property type="match status" value="1"/>
</dbReference>
<evidence type="ECO:0000259" key="3">
    <source>
        <dbReference type="PROSITE" id="PS50053"/>
    </source>
</evidence>
<keyword evidence="5" id="KW-1185">Reference proteome</keyword>
<dbReference type="SMART" id="SM00213">
    <property type="entry name" value="UBQ"/>
    <property type="match status" value="1"/>
</dbReference>
<evidence type="ECO:0000256" key="1">
    <source>
        <dbReference type="ARBA" id="ARBA00004514"/>
    </source>
</evidence>
<dbReference type="GO" id="GO:0071818">
    <property type="term" value="C:BAT3 complex"/>
    <property type="evidence" value="ECO:0007669"/>
    <property type="project" value="TreeGrafter"/>
</dbReference>